<dbReference type="EMBL" id="LSYV01000113">
    <property type="protein sequence ID" value="KXZ42868.1"/>
    <property type="molecule type" value="Genomic_DNA"/>
</dbReference>
<accession>A0A150FZ53</accession>
<organism evidence="2 3">
    <name type="scientific">Gonium pectorale</name>
    <name type="common">Green alga</name>
    <dbReference type="NCBI Taxonomy" id="33097"/>
    <lineage>
        <taxon>Eukaryota</taxon>
        <taxon>Viridiplantae</taxon>
        <taxon>Chlorophyta</taxon>
        <taxon>core chlorophytes</taxon>
        <taxon>Chlorophyceae</taxon>
        <taxon>CS clade</taxon>
        <taxon>Chlamydomonadales</taxon>
        <taxon>Volvocaceae</taxon>
        <taxon>Gonium</taxon>
    </lineage>
</organism>
<sequence length="526" mass="55728">MVGRVAALGGALINYVPTHYWKGGRGQPVTEYCYMDSSQTCIRFDPASAASFRSGMELCFRQAIAAGLGISLVPHLDDGGSSNIWRNGLVFSPKTKYGGMSYQEVMLNPLADALAAAIVAEPAGRRGVPIRFALQGEMSATVLRFPAEYAQLHDEMRDRILRGMARLGASPEQLAAQREVTKVGVSFNFNRLLSTNPADADSGTTGSFASNILALMTGGNNIRVPGGASGGLARLFSRGLLGRGPSPDAVGEAEERSASSGPDGGLGPELDQDAEGGAGGVAGGVGDVAGVVGGGGGRSLLSNGIDLAALADLFERTEFLGVSAYAPLAANFEPEDLQASMATFYLEMRDKVGLDVVAIIDRRNRQQQQQQRLGSGAAWQGPAVELHYSEFGVGGGTFSGVMPALTPAAAANAPYFGMPVHYRPNTDPWANGLMRDFLRSFYSRSLSWLSRGGGPLIPISHCFAWNMASWDVLGIYPESTNSYGSYRDPTVADMVVQHNRRVREWWASAPASSSQPQEQPQPPVAK</sequence>
<name>A0A150FZ53_GONPE</name>
<reference evidence="3" key="1">
    <citation type="journal article" date="2016" name="Nat. Commun.">
        <title>The Gonium pectorale genome demonstrates co-option of cell cycle regulation during the evolution of multicellularity.</title>
        <authorList>
            <person name="Hanschen E.R."/>
            <person name="Marriage T.N."/>
            <person name="Ferris P.J."/>
            <person name="Hamaji T."/>
            <person name="Toyoda A."/>
            <person name="Fujiyama A."/>
            <person name="Neme R."/>
            <person name="Noguchi H."/>
            <person name="Minakuchi Y."/>
            <person name="Suzuki M."/>
            <person name="Kawai-Toyooka H."/>
            <person name="Smith D.R."/>
            <person name="Sparks H."/>
            <person name="Anderson J."/>
            <person name="Bakaric R."/>
            <person name="Luria V."/>
            <person name="Karger A."/>
            <person name="Kirschner M.W."/>
            <person name="Durand P.M."/>
            <person name="Michod R.E."/>
            <person name="Nozaki H."/>
            <person name="Olson B.J."/>
        </authorList>
    </citation>
    <scope>NUCLEOTIDE SEQUENCE [LARGE SCALE GENOMIC DNA]</scope>
    <source>
        <strain evidence="3">NIES-2863</strain>
    </source>
</reference>
<feature type="region of interest" description="Disordered" evidence="1">
    <location>
        <begin position="507"/>
        <end position="526"/>
    </location>
</feature>
<feature type="region of interest" description="Disordered" evidence="1">
    <location>
        <begin position="244"/>
        <end position="279"/>
    </location>
</feature>
<evidence type="ECO:0000313" key="3">
    <source>
        <dbReference type="Proteomes" id="UP000075714"/>
    </source>
</evidence>
<proteinExistence type="predicted"/>
<evidence type="ECO:0000256" key="1">
    <source>
        <dbReference type="SAM" id="MobiDB-lite"/>
    </source>
</evidence>
<evidence type="ECO:0000313" key="2">
    <source>
        <dbReference type="EMBL" id="KXZ42868.1"/>
    </source>
</evidence>
<comment type="caution">
    <text evidence="2">The sequence shown here is derived from an EMBL/GenBank/DDBJ whole genome shotgun (WGS) entry which is preliminary data.</text>
</comment>
<dbReference type="OrthoDB" id="532139at2759"/>
<feature type="compositionally biased region" description="Low complexity" evidence="1">
    <location>
        <begin position="507"/>
        <end position="518"/>
    </location>
</feature>
<dbReference type="STRING" id="33097.A0A150FZ53"/>
<dbReference type="AlphaFoldDB" id="A0A150FZ53"/>
<gene>
    <name evidence="2" type="ORF">GPECTOR_113g280</name>
</gene>
<protein>
    <submittedName>
        <fullName evidence="2">Uncharacterized protein</fullName>
    </submittedName>
</protein>
<dbReference type="Proteomes" id="UP000075714">
    <property type="component" value="Unassembled WGS sequence"/>
</dbReference>
<keyword evidence="3" id="KW-1185">Reference proteome</keyword>